<reference evidence="1 2" key="1">
    <citation type="submission" date="2020-08" db="EMBL/GenBank/DDBJ databases">
        <title>Genomic Encyclopedia of Type Strains, Phase IV (KMG-IV): sequencing the most valuable type-strain genomes for metagenomic binning, comparative biology and taxonomic classification.</title>
        <authorList>
            <person name="Goeker M."/>
        </authorList>
    </citation>
    <scope>NUCLEOTIDE SEQUENCE [LARGE SCALE GENOMIC DNA]</scope>
    <source>
        <strain evidence="1 2">DSM 2461</strain>
    </source>
</reference>
<gene>
    <name evidence="1" type="ORF">HNR50_002541</name>
</gene>
<evidence type="ECO:0000313" key="2">
    <source>
        <dbReference type="Proteomes" id="UP000587760"/>
    </source>
</evidence>
<dbReference type="AlphaFoldDB" id="A0A841RE16"/>
<keyword evidence="2" id="KW-1185">Reference proteome</keyword>
<accession>A0A841RE16</accession>
<evidence type="ECO:0000313" key="1">
    <source>
        <dbReference type="EMBL" id="MBB6480868.1"/>
    </source>
</evidence>
<organism evidence="1 2">
    <name type="scientific">Spirochaeta isovalerica</name>
    <dbReference type="NCBI Taxonomy" id="150"/>
    <lineage>
        <taxon>Bacteria</taxon>
        <taxon>Pseudomonadati</taxon>
        <taxon>Spirochaetota</taxon>
        <taxon>Spirochaetia</taxon>
        <taxon>Spirochaetales</taxon>
        <taxon>Spirochaetaceae</taxon>
        <taxon>Spirochaeta</taxon>
    </lineage>
</organism>
<comment type="caution">
    <text evidence="1">The sequence shown here is derived from an EMBL/GenBank/DDBJ whole genome shotgun (WGS) entry which is preliminary data.</text>
</comment>
<protein>
    <submittedName>
        <fullName evidence="1">Uncharacterized protein</fullName>
    </submittedName>
</protein>
<proteinExistence type="predicted"/>
<dbReference type="EMBL" id="JACHGJ010000004">
    <property type="protein sequence ID" value="MBB6480868.1"/>
    <property type="molecule type" value="Genomic_DNA"/>
</dbReference>
<name>A0A841RE16_9SPIO</name>
<dbReference type="RefSeq" id="WP_184747124.1">
    <property type="nucleotide sequence ID" value="NZ_JACHGJ010000004.1"/>
</dbReference>
<dbReference type="Proteomes" id="UP000587760">
    <property type="component" value="Unassembled WGS sequence"/>
</dbReference>
<sequence>MKIKGLTAGLTFIILMIGGIAISVAAGYWATESSKEPVRYETGDFAGEYNPADIRGSYSFEDIENAFAIPVDTLAAAFGLSSEENPVAIQIKLFEDTFGIIDGMEIGTDSMRYFVSLYKGLPYTPEVTTALPRPAIAILRKEGALTEEELAIAEERAVTLDDYMGETVLTETEDHDETELAEVKGKTTFADLYDWGLTVEQVETVLQMAAGPRTQTVRDFCTENQIEFSTVKEPLQELLDSM</sequence>